<keyword evidence="2" id="KW-1185">Reference proteome</keyword>
<evidence type="ECO:0000313" key="2">
    <source>
        <dbReference type="Proteomes" id="UP001175353"/>
    </source>
</evidence>
<dbReference type="EMBL" id="JAUJLE010000034">
    <property type="protein sequence ID" value="KAK1001315.1"/>
    <property type="molecule type" value="Genomic_DNA"/>
</dbReference>
<dbReference type="GO" id="GO:0042720">
    <property type="term" value="C:mitochondrial inner membrane peptidase complex"/>
    <property type="evidence" value="ECO:0007669"/>
    <property type="project" value="InterPro"/>
</dbReference>
<evidence type="ECO:0000313" key="1">
    <source>
        <dbReference type="EMBL" id="KAK1001315.1"/>
    </source>
</evidence>
<dbReference type="AlphaFoldDB" id="A0AAN6QXN5"/>
<name>A0AAN6QXN5_9PEZI</name>
<evidence type="ECO:0008006" key="3">
    <source>
        <dbReference type="Google" id="ProtNLM"/>
    </source>
</evidence>
<sequence>MAPPIETFHPARLQQQVQHYANGKVRKPPVDLKQCELKELLQYECDLRGPKEDPRSKIVCEPVLRLFRQCANGLTVETTSWEDIHDR</sequence>
<reference evidence="1" key="1">
    <citation type="submission" date="2023-06" db="EMBL/GenBank/DDBJ databases">
        <title>Black Yeasts Isolated from many extreme environments.</title>
        <authorList>
            <person name="Coleine C."/>
            <person name="Stajich J.E."/>
            <person name="Selbmann L."/>
        </authorList>
    </citation>
    <scope>NUCLEOTIDE SEQUENCE</scope>
    <source>
        <strain evidence="1">CCFEE 5200</strain>
    </source>
</reference>
<organism evidence="1 2">
    <name type="scientific">Friedmanniomyces endolithicus</name>
    <dbReference type="NCBI Taxonomy" id="329885"/>
    <lineage>
        <taxon>Eukaryota</taxon>
        <taxon>Fungi</taxon>
        <taxon>Dikarya</taxon>
        <taxon>Ascomycota</taxon>
        <taxon>Pezizomycotina</taxon>
        <taxon>Dothideomycetes</taxon>
        <taxon>Dothideomycetidae</taxon>
        <taxon>Mycosphaerellales</taxon>
        <taxon>Teratosphaeriaceae</taxon>
        <taxon>Friedmanniomyces</taxon>
    </lineage>
</organism>
<dbReference type="Proteomes" id="UP001175353">
    <property type="component" value="Unassembled WGS sequence"/>
</dbReference>
<accession>A0AAN6QXN5</accession>
<dbReference type="Pfam" id="PF11093">
    <property type="entry name" value="Mitochondr_Som1"/>
    <property type="match status" value="1"/>
</dbReference>
<comment type="caution">
    <text evidence="1">The sequence shown here is derived from an EMBL/GenBank/DDBJ whole genome shotgun (WGS) entry which is preliminary data.</text>
</comment>
<protein>
    <recommendedName>
        <fullName evidence="3">Mitochondrial export protein Som1</fullName>
    </recommendedName>
</protein>
<proteinExistence type="predicted"/>
<gene>
    <name evidence="1" type="ORF">LTR91_005367</name>
</gene>
<dbReference type="InterPro" id="IPR024645">
    <property type="entry name" value="Mitochondr_Som1"/>
</dbReference>